<dbReference type="EMBL" id="FXTE01000012">
    <property type="protein sequence ID" value="SMO85021.1"/>
    <property type="molecule type" value="Genomic_DNA"/>
</dbReference>
<dbReference type="RefSeq" id="WP_142638960.1">
    <property type="nucleotide sequence ID" value="NZ_FXTE01000012.1"/>
</dbReference>
<dbReference type="PANTHER" id="PTHR20974:SF0">
    <property type="entry name" value="UPF0585 PROTEIN CG18661"/>
    <property type="match status" value="1"/>
</dbReference>
<evidence type="ECO:0000313" key="2">
    <source>
        <dbReference type="Proteomes" id="UP000319555"/>
    </source>
</evidence>
<dbReference type="SUPFAM" id="SSF53335">
    <property type="entry name" value="S-adenosyl-L-methionine-dependent methyltransferases"/>
    <property type="match status" value="1"/>
</dbReference>
<dbReference type="AlphaFoldDB" id="A0A521ENI8"/>
<gene>
    <name evidence="1" type="ORF">SAMN06265380_11233</name>
</gene>
<dbReference type="InterPro" id="IPR029063">
    <property type="entry name" value="SAM-dependent_MTases_sf"/>
</dbReference>
<evidence type="ECO:0008006" key="3">
    <source>
        <dbReference type="Google" id="ProtNLM"/>
    </source>
</evidence>
<dbReference type="Gene3D" id="3.40.50.150">
    <property type="entry name" value="Vaccinia Virus protein VP39"/>
    <property type="match status" value="1"/>
</dbReference>
<organism evidence="1 2">
    <name type="scientific">Ruegeria faecimaris</name>
    <dbReference type="NCBI Taxonomy" id="686389"/>
    <lineage>
        <taxon>Bacteria</taxon>
        <taxon>Pseudomonadati</taxon>
        <taxon>Pseudomonadota</taxon>
        <taxon>Alphaproteobacteria</taxon>
        <taxon>Rhodobacterales</taxon>
        <taxon>Roseobacteraceae</taxon>
        <taxon>Ruegeria</taxon>
    </lineage>
</organism>
<dbReference type="Pfam" id="PF06080">
    <property type="entry name" value="DUF938"/>
    <property type="match status" value="1"/>
</dbReference>
<dbReference type="OrthoDB" id="5525831at2"/>
<protein>
    <recommendedName>
        <fullName evidence="3">Methyltransferase domain-containing protein</fullName>
    </recommendedName>
</protein>
<keyword evidence="2" id="KW-1185">Reference proteome</keyword>
<dbReference type="InterPro" id="IPR010342">
    <property type="entry name" value="DUF938"/>
</dbReference>
<name>A0A521ENI8_9RHOB</name>
<evidence type="ECO:0000313" key="1">
    <source>
        <dbReference type="EMBL" id="SMO85021.1"/>
    </source>
</evidence>
<proteinExistence type="predicted"/>
<reference evidence="1 2" key="1">
    <citation type="submission" date="2017-05" db="EMBL/GenBank/DDBJ databases">
        <authorList>
            <person name="Varghese N."/>
            <person name="Submissions S."/>
        </authorList>
    </citation>
    <scope>NUCLEOTIDE SEQUENCE [LARGE SCALE GENOMIC DNA]</scope>
    <source>
        <strain evidence="1 2">DSM 28009</strain>
    </source>
</reference>
<dbReference type="Proteomes" id="UP000319555">
    <property type="component" value="Unassembled WGS sequence"/>
</dbReference>
<sequence>MNKRPLPSNASVATVGENGQLVAPAASRNVGALCDLLDQFAPLTGQALELASGTGQHIAAFAECRPGMHWQPSEVESERRASINAYTAGLPNVSKAEVLDATIEGWHQPFGGRDLIVLINLLHLISWAEVETLVGEAAQALNANGRLILYGPFMRNNRLTSAGDQRFHTALVQQDAEIGYKNDGDVSELLANHDLKILEVAEMPANNLAFIVEKSDT</sequence>
<dbReference type="PANTHER" id="PTHR20974">
    <property type="entry name" value="UPF0585 PROTEIN CG18661"/>
    <property type="match status" value="1"/>
</dbReference>
<accession>A0A521ENI8</accession>